<organism evidence="7 9">
    <name type="scientific">Leptospira perolatii</name>
    <dbReference type="NCBI Taxonomy" id="2023191"/>
    <lineage>
        <taxon>Bacteria</taxon>
        <taxon>Pseudomonadati</taxon>
        <taxon>Spirochaetota</taxon>
        <taxon>Spirochaetia</taxon>
        <taxon>Leptospirales</taxon>
        <taxon>Leptospiraceae</taxon>
        <taxon>Leptospira</taxon>
    </lineage>
</organism>
<reference evidence="8 9" key="1">
    <citation type="submission" date="2017-07" db="EMBL/GenBank/DDBJ databases">
        <title>Leptospira spp. isolated from tropical soils.</title>
        <authorList>
            <person name="Thibeaux R."/>
            <person name="Iraola G."/>
            <person name="Ferres I."/>
            <person name="Bierque E."/>
            <person name="Girault D."/>
            <person name="Soupe-Gilbert M.-E."/>
            <person name="Picardeau M."/>
            <person name="Goarant C."/>
        </authorList>
    </citation>
    <scope>NUCLEOTIDE SEQUENCE [LARGE SCALE GENOMIC DNA]</scope>
    <source>
        <strain evidence="7 9">FH1-B-B1</strain>
        <strain evidence="6 8">FH1-B-C1</strain>
    </source>
</reference>
<evidence type="ECO:0000256" key="2">
    <source>
        <dbReference type="ARBA" id="ARBA00007958"/>
    </source>
</evidence>
<keyword evidence="8" id="KW-1185">Reference proteome</keyword>
<comment type="similarity">
    <text evidence="2">Belongs to the HAD-like hydrolase superfamily.</text>
</comment>
<evidence type="ECO:0000313" key="7">
    <source>
        <dbReference type="EMBL" id="PJZ73802.1"/>
    </source>
</evidence>
<dbReference type="GO" id="GO:0005737">
    <property type="term" value="C:cytoplasm"/>
    <property type="evidence" value="ECO:0007669"/>
    <property type="project" value="TreeGrafter"/>
</dbReference>
<dbReference type="InterPro" id="IPR006357">
    <property type="entry name" value="HAD-SF_hydro_IIA"/>
</dbReference>
<dbReference type="Pfam" id="PF13344">
    <property type="entry name" value="Hydrolase_6"/>
    <property type="match status" value="1"/>
</dbReference>
<comment type="caution">
    <text evidence="7">The sequence shown here is derived from an EMBL/GenBank/DDBJ whole genome shotgun (WGS) entry which is preliminary data.</text>
</comment>
<dbReference type="GO" id="GO:0016791">
    <property type="term" value="F:phosphatase activity"/>
    <property type="evidence" value="ECO:0007669"/>
    <property type="project" value="InterPro"/>
</dbReference>
<protein>
    <recommendedName>
        <fullName evidence="5">Haloacid dehalogenase-like hydrolase domain-containing protein 2</fullName>
    </recommendedName>
</protein>
<dbReference type="Gene3D" id="3.40.50.1000">
    <property type="entry name" value="HAD superfamily/HAD-like"/>
    <property type="match status" value="2"/>
</dbReference>
<dbReference type="NCBIfam" id="TIGR01458">
    <property type="entry name" value="HAD-SF-IIA-hyp3"/>
    <property type="match status" value="1"/>
</dbReference>
<dbReference type="OrthoDB" id="148966at2"/>
<dbReference type="AlphaFoldDB" id="A0A2M9ZNZ6"/>
<dbReference type="Pfam" id="PF13242">
    <property type="entry name" value="Hydrolase_like"/>
    <property type="match status" value="1"/>
</dbReference>
<evidence type="ECO:0000256" key="4">
    <source>
        <dbReference type="ARBA" id="ARBA00022842"/>
    </source>
</evidence>
<evidence type="ECO:0000313" key="9">
    <source>
        <dbReference type="Proteomes" id="UP000231990"/>
    </source>
</evidence>
<dbReference type="EMBL" id="NPDZ01000003">
    <property type="protein sequence ID" value="PJZ73802.1"/>
    <property type="molecule type" value="Genomic_DNA"/>
</dbReference>
<keyword evidence="3" id="KW-0479">Metal-binding</keyword>
<dbReference type="PANTHER" id="PTHR19288">
    <property type="entry name" value="4-NITROPHENYLPHOSPHATASE-RELATED"/>
    <property type="match status" value="1"/>
</dbReference>
<evidence type="ECO:0000256" key="5">
    <source>
        <dbReference type="ARBA" id="ARBA00039666"/>
    </source>
</evidence>
<dbReference type="PANTHER" id="PTHR19288:SF46">
    <property type="entry name" value="HALOACID DEHALOGENASE-LIKE HYDROLASE DOMAIN-CONTAINING PROTEIN 2"/>
    <property type="match status" value="1"/>
</dbReference>
<gene>
    <name evidence="6" type="ORF">CH360_05215</name>
    <name evidence="7" type="ORF">CH373_06485</name>
</gene>
<dbReference type="EMBL" id="NPDY01000002">
    <property type="protein sequence ID" value="PJZ70907.1"/>
    <property type="molecule type" value="Genomic_DNA"/>
</dbReference>
<evidence type="ECO:0000256" key="1">
    <source>
        <dbReference type="ARBA" id="ARBA00001946"/>
    </source>
</evidence>
<keyword evidence="7" id="KW-0378">Hydrolase</keyword>
<dbReference type="Proteomes" id="UP000231990">
    <property type="component" value="Unassembled WGS sequence"/>
</dbReference>
<dbReference type="GO" id="GO:0046872">
    <property type="term" value="F:metal ion binding"/>
    <property type="evidence" value="ECO:0007669"/>
    <property type="project" value="UniProtKB-KW"/>
</dbReference>
<dbReference type="SUPFAM" id="SSF56784">
    <property type="entry name" value="HAD-like"/>
    <property type="match status" value="1"/>
</dbReference>
<dbReference type="RefSeq" id="WP_100712910.1">
    <property type="nucleotide sequence ID" value="NZ_NPDY01000002.1"/>
</dbReference>
<dbReference type="InterPro" id="IPR006355">
    <property type="entry name" value="LHPP/HDHD2"/>
</dbReference>
<comment type="cofactor">
    <cofactor evidence="1">
        <name>Mg(2+)</name>
        <dbReference type="ChEBI" id="CHEBI:18420"/>
    </cofactor>
</comment>
<dbReference type="InterPro" id="IPR036412">
    <property type="entry name" value="HAD-like_sf"/>
</dbReference>
<evidence type="ECO:0000313" key="8">
    <source>
        <dbReference type="Proteomes" id="UP000231962"/>
    </source>
</evidence>
<name>A0A2M9ZNZ6_9LEPT</name>
<proteinExistence type="inferred from homology"/>
<accession>A0A2M9ZNZ6</accession>
<dbReference type="NCBIfam" id="TIGR01460">
    <property type="entry name" value="HAD-SF-IIA"/>
    <property type="match status" value="1"/>
</dbReference>
<evidence type="ECO:0000256" key="3">
    <source>
        <dbReference type="ARBA" id="ARBA00022723"/>
    </source>
</evidence>
<dbReference type="Proteomes" id="UP000231962">
    <property type="component" value="Unassembled WGS sequence"/>
</dbReference>
<dbReference type="InterPro" id="IPR023214">
    <property type="entry name" value="HAD_sf"/>
</dbReference>
<sequence>MLSSNIKGFLFDLDGVFHTGDTLLAGASETLSRIRDKKIPFCFLTNTTTKSKSDLARSLVGMGLKVDESEILNAPSIAKTYLIRTGNPRVYPLISSSAKEDLEGIVEDRRNPEAILIGDIGTTWSYELLNQLFHFLQKGARLVALHKGKYWQTSEGLMLDIGAFVAALEYASGVKAEVVGKPSFSFFQAGAERIGLPLSECAMVGDDIDSDIGAAQSLGIYGILVKTGKYRESNASRSNVKADIVLNSIADLFD</sequence>
<evidence type="ECO:0000313" key="6">
    <source>
        <dbReference type="EMBL" id="PJZ70907.1"/>
    </source>
</evidence>
<keyword evidence="4" id="KW-0460">Magnesium</keyword>